<proteinExistence type="predicted"/>
<dbReference type="Gene3D" id="3.40.50.300">
    <property type="entry name" value="P-loop containing nucleotide triphosphate hydrolases"/>
    <property type="match status" value="1"/>
</dbReference>
<dbReference type="Ensembl" id="ENSACIT00000005733.1">
    <property type="protein sequence ID" value="ENSACIP00000005565.1"/>
    <property type="gene ID" value="ENSACIG00000004377.1"/>
</dbReference>
<dbReference type="GO" id="GO:0005524">
    <property type="term" value="F:ATP binding"/>
    <property type="evidence" value="ECO:0007669"/>
    <property type="project" value="InterPro"/>
</dbReference>
<evidence type="ECO:0000313" key="4">
    <source>
        <dbReference type="Proteomes" id="UP000261340"/>
    </source>
</evidence>
<dbReference type="CDD" id="cd00009">
    <property type="entry name" value="AAA"/>
    <property type="match status" value="1"/>
</dbReference>
<dbReference type="SUPFAM" id="SSF52540">
    <property type="entry name" value="P-loop containing nucleoside triphosphate hydrolases"/>
    <property type="match status" value="1"/>
</dbReference>
<dbReference type="InterPro" id="IPR003959">
    <property type="entry name" value="ATPase_AAA_core"/>
</dbReference>
<dbReference type="SMART" id="SM00382">
    <property type="entry name" value="AAA"/>
    <property type="match status" value="1"/>
</dbReference>
<reference evidence="3" key="1">
    <citation type="submission" date="2025-08" db="UniProtKB">
        <authorList>
            <consortium name="Ensembl"/>
        </authorList>
    </citation>
    <scope>IDENTIFICATION</scope>
</reference>
<dbReference type="Pfam" id="PF00004">
    <property type="entry name" value="AAA"/>
    <property type="match status" value="1"/>
</dbReference>
<dbReference type="GO" id="GO:0061860">
    <property type="term" value="F:DNA clamp unloader activity"/>
    <property type="evidence" value="ECO:0007669"/>
    <property type="project" value="TreeGrafter"/>
</dbReference>
<dbReference type="GO" id="GO:0016887">
    <property type="term" value="F:ATP hydrolysis activity"/>
    <property type="evidence" value="ECO:0007669"/>
    <property type="project" value="InterPro"/>
</dbReference>
<reference evidence="3" key="2">
    <citation type="submission" date="2025-09" db="UniProtKB">
        <authorList>
            <consortium name="Ensembl"/>
        </authorList>
    </citation>
    <scope>IDENTIFICATION</scope>
</reference>
<dbReference type="AlphaFoldDB" id="A0A3Q0R949"/>
<dbReference type="OMA" id="AVCVDYM"/>
<dbReference type="GeneTree" id="ENSGT00940000153469"/>
<dbReference type="GO" id="GO:0003677">
    <property type="term" value="F:DNA binding"/>
    <property type="evidence" value="ECO:0007669"/>
    <property type="project" value="TreeGrafter"/>
</dbReference>
<dbReference type="InterPro" id="IPR027417">
    <property type="entry name" value="P-loop_NTPase"/>
</dbReference>
<dbReference type="InterPro" id="IPR003593">
    <property type="entry name" value="AAA+_ATPase"/>
</dbReference>
<dbReference type="Proteomes" id="UP000261340">
    <property type="component" value="Unplaced"/>
</dbReference>
<dbReference type="PANTHER" id="PTHR23389:SF21">
    <property type="entry name" value="ATPASE FAMILY AAA DOMAIN-CONTAINING PROTEIN 5"/>
    <property type="match status" value="1"/>
</dbReference>
<evidence type="ECO:0000313" key="3">
    <source>
        <dbReference type="Ensembl" id="ENSACIP00000005565.1"/>
    </source>
</evidence>
<feature type="region of interest" description="Disordered" evidence="1">
    <location>
        <begin position="236"/>
        <end position="264"/>
    </location>
</feature>
<feature type="domain" description="AAA+ ATPase" evidence="2">
    <location>
        <begin position="265"/>
        <end position="490"/>
    </location>
</feature>
<keyword evidence="4" id="KW-1185">Reference proteome</keyword>
<dbReference type="STRING" id="61819.ENSACIP00000005565"/>
<dbReference type="GO" id="GO:0005634">
    <property type="term" value="C:nucleus"/>
    <property type="evidence" value="ECO:0007669"/>
    <property type="project" value="TreeGrafter"/>
</dbReference>
<sequence>MRNKLRRVKTVKDSRHQRKDQAQTARVIVLSESSCSEDEILLDAKDKNGSNSAPGLSEIHIQRVQETKKTLCAKGAKIAPIFLQHRKRSSDGELGQRLRRMQKSELPPQCDNAQPVKSPPSVSQVTVKDRCSGQLSPSTLHSCLEEIQTSNPAFPVRAVINSLQKKTSEGLQEHEIYFLSIFFCLDFCFEDTLWTDKYSPQHSGEVIGNPASVNKLYSWLRKWKLRADCDKRRKMEEKKQEENNSWDCGDFQGEAGSDDGREKPLGNAMLITGPSGVGKTASVYACAQELGFKVFEVNCSSQRSGRHVLSQLREVTQSHLVDTMGKDPLKPAYFNSFSTSICSSKSGILPGKMVLPKNVTSASKKRTVQKLSCSRHRAKAKPATVTLTHYFKMKAKADHLQSGGLPPFEKPEDKKPVKSSTSSDETVPHDKKTATSLILFEEVDVIFDDDIGFLAAIKAFMSITKRPVILTTNDPLFKDRFDSSLDEIIFKIPSAVNICSYLQLVCLAEGVRLDLDDVRSLHRLTCGDVRRCLLQLQIWVQSGGRWPSQCGCLHKKPLCSWSKTHMNELLILLAESWRRGVPLLYFNLEFLLSVAAQDTSVHCLEMVACPSLRRQPSDAALHIQQQNRNNSARASLTYSKSVSNMSRLSRRKYNTTSSDSLTLRKTSFLFSVTPLRDSNSSSKAQQIGAKEESECLDALTDFFDLISYLDANLLPAGTRVSDSCTPEAFVWTGAEIKDGLLDEMREEEVRSWSQERLLDIQAAVEGLGCHRCLCRMSEVWTEVQKLRQALEDQRWGRLVERLFFSLCNTCFCPSSGSQRRYRLSRTVLSSKPFRLLGNRRAVCVDYMPVLRAICRSHKAQCMNYLNSTHLGLSKSAMQLLAEDFT</sequence>
<evidence type="ECO:0000259" key="2">
    <source>
        <dbReference type="SMART" id="SM00382"/>
    </source>
</evidence>
<evidence type="ECO:0000256" key="1">
    <source>
        <dbReference type="SAM" id="MobiDB-lite"/>
    </source>
</evidence>
<name>A0A3Q0R949_AMPCI</name>
<dbReference type="PANTHER" id="PTHR23389">
    <property type="entry name" value="CHROMOSOME TRANSMISSION FIDELITY FACTOR 18"/>
    <property type="match status" value="1"/>
</dbReference>
<feature type="region of interest" description="Disordered" evidence="1">
    <location>
        <begin position="401"/>
        <end position="428"/>
    </location>
</feature>
<organism evidence="3 4">
    <name type="scientific">Amphilophus citrinellus</name>
    <name type="common">Midas cichlid</name>
    <name type="synonym">Cichlasoma citrinellum</name>
    <dbReference type="NCBI Taxonomy" id="61819"/>
    <lineage>
        <taxon>Eukaryota</taxon>
        <taxon>Metazoa</taxon>
        <taxon>Chordata</taxon>
        <taxon>Craniata</taxon>
        <taxon>Vertebrata</taxon>
        <taxon>Euteleostomi</taxon>
        <taxon>Actinopterygii</taxon>
        <taxon>Neopterygii</taxon>
        <taxon>Teleostei</taxon>
        <taxon>Neoteleostei</taxon>
        <taxon>Acanthomorphata</taxon>
        <taxon>Ovalentaria</taxon>
        <taxon>Cichlomorphae</taxon>
        <taxon>Cichliformes</taxon>
        <taxon>Cichlidae</taxon>
        <taxon>New World cichlids</taxon>
        <taxon>Cichlasomatinae</taxon>
        <taxon>Heroini</taxon>
        <taxon>Amphilophus</taxon>
    </lineage>
</organism>
<accession>A0A3Q0R949</accession>
<feature type="region of interest" description="Disordered" evidence="1">
    <location>
        <begin position="1"/>
        <end position="24"/>
    </location>
</feature>
<protein>
    <submittedName>
        <fullName evidence="3">ATPase family AAA domain containing 5b</fullName>
    </submittedName>
</protein>